<dbReference type="AlphaFoldDB" id="A0A517YIJ0"/>
<evidence type="ECO:0000256" key="5">
    <source>
        <dbReference type="SAM" id="Phobius"/>
    </source>
</evidence>
<keyword evidence="7" id="KW-0418">Kinase</keyword>
<name>A0A517YIJ0_9BACT</name>
<reference evidence="7 8" key="1">
    <citation type="submission" date="2019-02" db="EMBL/GenBank/DDBJ databases">
        <title>Deep-cultivation of Planctomycetes and their phenomic and genomic characterization uncovers novel biology.</title>
        <authorList>
            <person name="Wiegand S."/>
            <person name="Jogler M."/>
            <person name="Boedeker C."/>
            <person name="Pinto D."/>
            <person name="Vollmers J."/>
            <person name="Rivas-Marin E."/>
            <person name="Kohn T."/>
            <person name="Peeters S.H."/>
            <person name="Heuer A."/>
            <person name="Rast P."/>
            <person name="Oberbeckmann S."/>
            <person name="Bunk B."/>
            <person name="Jeske O."/>
            <person name="Meyerdierks A."/>
            <person name="Storesund J.E."/>
            <person name="Kallscheuer N."/>
            <person name="Luecker S."/>
            <person name="Lage O.M."/>
            <person name="Pohl T."/>
            <person name="Merkel B.J."/>
            <person name="Hornburger P."/>
            <person name="Mueller R.-W."/>
            <person name="Bruemmer F."/>
            <person name="Labrenz M."/>
            <person name="Spormann A.M."/>
            <person name="Op den Camp H."/>
            <person name="Overmann J."/>
            <person name="Amann R."/>
            <person name="Jetten M.S.M."/>
            <person name="Mascher T."/>
            <person name="Medema M.H."/>
            <person name="Devos D.P."/>
            <person name="Kaster A.-K."/>
            <person name="Ovreas L."/>
            <person name="Rohde M."/>
            <person name="Galperin M.Y."/>
            <person name="Jogler C."/>
        </authorList>
    </citation>
    <scope>NUCLEOTIDE SEQUENCE [LARGE SCALE GENOMIC DNA]</scope>
    <source>
        <strain evidence="7 8">ETA_A8</strain>
    </source>
</reference>
<sequence length="697" mass="76775">MRRPWHYWATFLLGLSIVLPAMLWLTIKAMELDRANAVAIRQAELEQDIGRALWRMDALLTPLLAQEAARPDFVYRTQYATLADAESASKAPGKPPTPVQTLSPLVAEPPPFVLLHFEVLPDGSVVSPQAPTAKDANWALDNGARQETLDAAGERLLELQQVLADMPLADQLPQETLPLAGIVLDINSGTNSLAQNNANPPIFNKAYTQPRANFYGNNYQSPQFADNQTPNAPAPQPVAPNPEPPPAQQGQLSPQRGTQFPQQQAARQQSDFSNEPLLPPTQEETQQLAQVDGLNQGNFQATRSSRSQQQSRAGNDLENRDAALQAFAQKAISEQRLNQRVVMETAPAVEGVSQPLWLGGRLLLARRVQIGNQVRVQGCWLDWPALQRRLKEEVADLLPNVDLTPVTSTEPIKLSRLLASLPVQLSVPMPAAEPAPFSPIRVSLLVAWSCLILVSIAAAITLQSVVTLSERRASFVSAVTHELRTPLTTFRMYAEMLAGGMVPEAEQRQRYLETLRVEADRLAHLVDNVLQYARLERTNPSRRRQQVAVHELFERMQERLADRASQAEMQLVVQTESCPDQTLVTDPQAVEQILFNLVDNACKYAAHADKKEINLSVTCLAEKLLICVRDFGPGISSAGRKKLFRPFSKSVHDAAHSAPGVGLGLALCERLARDLGGRLQFQPAEPGCNFCLSLPLK</sequence>
<dbReference type="Gene3D" id="1.10.287.130">
    <property type="match status" value="1"/>
</dbReference>
<proteinExistence type="predicted"/>
<evidence type="ECO:0000259" key="6">
    <source>
        <dbReference type="PROSITE" id="PS50109"/>
    </source>
</evidence>
<dbReference type="InterPro" id="IPR003594">
    <property type="entry name" value="HATPase_dom"/>
</dbReference>
<dbReference type="PANTHER" id="PTHR43547">
    <property type="entry name" value="TWO-COMPONENT HISTIDINE KINASE"/>
    <property type="match status" value="1"/>
</dbReference>
<dbReference type="Pfam" id="PF00512">
    <property type="entry name" value="HisKA"/>
    <property type="match status" value="1"/>
</dbReference>
<evidence type="ECO:0000313" key="8">
    <source>
        <dbReference type="Proteomes" id="UP000315017"/>
    </source>
</evidence>
<dbReference type="PROSITE" id="PS50109">
    <property type="entry name" value="HIS_KIN"/>
    <property type="match status" value="1"/>
</dbReference>
<keyword evidence="5" id="KW-0812">Transmembrane</keyword>
<feature type="compositionally biased region" description="Low complexity" evidence="4">
    <location>
        <begin position="259"/>
        <end position="269"/>
    </location>
</feature>
<evidence type="ECO:0000256" key="3">
    <source>
        <dbReference type="ARBA" id="ARBA00022553"/>
    </source>
</evidence>
<dbReference type="InterPro" id="IPR036097">
    <property type="entry name" value="HisK_dim/P_sf"/>
</dbReference>
<dbReference type="InterPro" id="IPR036890">
    <property type="entry name" value="HATPase_C_sf"/>
</dbReference>
<keyword evidence="5" id="KW-0472">Membrane</keyword>
<feature type="compositionally biased region" description="Polar residues" evidence="4">
    <location>
        <begin position="213"/>
        <end position="224"/>
    </location>
</feature>
<dbReference type="SUPFAM" id="SSF55874">
    <property type="entry name" value="ATPase domain of HSP90 chaperone/DNA topoisomerase II/histidine kinase"/>
    <property type="match status" value="1"/>
</dbReference>
<feature type="compositionally biased region" description="Pro residues" evidence="4">
    <location>
        <begin position="232"/>
        <end position="247"/>
    </location>
</feature>
<dbReference type="PANTHER" id="PTHR43547:SF2">
    <property type="entry name" value="HYBRID SIGNAL TRANSDUCTION HISTIDINE KINASE C"/>
    <property type="match status" value="1"/>
</dbReference>
<accession>A0A517YIJ0</accession>
<keyword evidence="3" id="KW-0597">Phosphoprotein</keyword>
<dbReference type="Proteomes" id="UP000315017">
    <property type="component" value="Chromosome"/>
</dbReference>
<dbReference type="GO" id="GO:0000155">
    <property type="term" value="F:phosphorelay sensor kinase activity"/>
    <property type="evidence" value="ECO:0007669"/>
    <property type="project" value="InterPro"/>
</dbReference>
<dbReference type="Gene3D" id="3.30.565.10">
    <property type="entry name" value="Histidine kinase-like ATPase, C-terminal domain"/>
    <property type="match status" value="1"/>
</dbReference>
<dbReference type="InterPro" id="IPR005467">
    <property type="entry name" value="His_kinase_dom"/>
</dbReference>
<dbReference type="InterPro" id="IPR003661">
    <property type="entry name" value="HisK_dim/P_dom"/>
</dbReference>
<evidence type="ECO:0000313" key="7">
    <source>
        <dbReference type="EMBL" id="QDU30047.1"/>
    </source>
</evidence>
<dbReference type="Pfam" id="PF02518">
    <property type="entry name" value="HATPase_c"/>
    <property type="match status" value="1"/>
</dbReference>
<comment type="catalytic activity">
    <reaction evidence="1">
        <text>ATP + protein L-histidine = ADP + protein N-phospho-L-histidine.</text>
        <dbReference type="EC" id="2.7.13.3"/>
    </reaction>
</comment>
<dbReference type="OrthoDB" id="9813151at2"/>
<keyword evidence="5" id="KW-1133">Transmembrane helix</keyword>
<feature type="transmembrane region" description="Helical" evidence="5">
    <location>
        <begin position="7"/>
        <end position="27"/>
    </location>
</feature>
<dbReference type="RefSeq" id="WP_145094864.1">
    <property type="nucleotide sequence ID" value="NZ_CP036274.1"/>
</dbReference>
<dbReference type="SMART" id="SM00388">
    <property type="entry name" value="HisKA"/>
    <property type="match status" value="1"/>
</dbReference>
<dbReference type="KEGG" id="aagg:ETAA8_51650"/>
<dbReference type="EC" id="2.7.13.3" evidence="2"/>
<organism evidence="7 8">
    <name type="scientific">Anatilimnocola aggregata</name>
    <dbReference type="NCBI Taxonomy" id="2528021"/>
    <lineage>
        <taxon>Bacteria</taxon>
        <taxon>Pseudomonadati</taxon>
        <taxon>Planctomycetota</taxon>
        <taxon>Planctomycetia</taxon>
        <taxon>Pirellulales</taxon>
        <taxon>Pirellulaceae</taxon>
        <taxon>Anatilimnocola</taxon>
    </lineage>
</organism>
<protein>
    <recommendedName>
        <fullName evidence="2">histidine kinase</fullName>
        <ecNumber evidence="2">2.7.13.3</ecNumber>
    </recommendedName>
</protein>
<dbReference type="EMBL" id="CP036274">
    <property type="protein sequence ID" value="QDU30047.1"/>
    <property type="molecule type" value="Genomic_DNA"/>
</dbReference>
<dbReference type="SUPFAM" id="SSF47384">
    <property type="entry name" value="Homodimeric domain of signal transducing histidine kinase"/>
    <property type="match status" value="1"/>
</dbReference>
<keyword evidence="8" id="KW-1185">Reference proteome</keyword>
<feature type="region of interest" description="Disordered" evidence="4">
    <location>
        <begin position="213"/>
        <end position="285"/>
    </location>
</feature>
<evidence type="ECO:0000256" key="4">
    <source>
        <dbReference type="SAM" id="MobiDB-lite"/>
    </source>
</evidence>
<dbReference type="SMART" id="SM00387">
    <property type="entry name" value="HATPase_c"/>
    <property type="match status" value="1"/>
</dbReference>
<dbReference type="InterPro" id="IPR004358">
    <property type="entry name" value="Sig_transdc_His_kin-like_C"/>
</dbReference>
<evidence type="ECO:0000256" key="1">
    <source>
        <dbReference type="ARBA" id="ARBA00000085"/>
    </source>
</evidence>
<keyword evidence="7" id="KW-0808">Transferase</keyword>
<dbReference type="CDD" id="cd00082">
    <property type="entry name" value="HisKA"/>
    <property type="match status" value="1"/>
</dbReference>
<dbReference type="PRINTS" id="PR00344">
    <property type="entry name" value="BCTRLSENSOR"/>
</dbReference>
<gene>
    <name evidence="7" type="primary">yycG</name>
    <name evidence="7" type="ORF">ETAA8_51650</name>
</gene>
<feature type="domain" description="Histidine kinase" evidence="6">
    <location>
        <begin position="478"/>
        <end position="697"/>
    </location>
</feature>
<evidence type="ECO:0000256" key="2">
    <source>
        <dbReference type="ARBA" id="ARBA00012438"/>
    </source>
</evidence>